<dbReference type="OrthoDB" id="5296287at2759"/>
<dbReference type="CDD" id="cd12148">
    <property type="entry name" value="fungal_TF_MHR"/>
    <property type="match status" value="1"/>
</dbReference>
<dbReference type="SMART" id="SM00906">
    <property type="entry name" value="Fungal_trans"/>
    <property type="match status" value="1"/>
</dbReference>
<accession>A0A9W9L8V0</accession>
<dbReference type="EMBL" id="JAPQKL010000002">
    <property type="protein sequence ID" value="KAJ5143223.1"/>
    <property type="molecule type" value="Genomic_DNA"/>
</dbReference>
<feature type="domain" description="Xylanolytic transcriptional activator regulatory" evidence="3">
    <location>
        <begin position="285"/>
        <end position="360"/>
    </location>
</feature>
<feature type="region of interest" description="Disordered" evidence="2">
    <location>
        <begin position="115"/>
        <end position="141"/>
    </location>
</feature>
<gene>
    <name evidence="4" type="ORF">N7515_002010</name>
</gene>
<evidence type="ECO:0000256" key="1">
    <source>
        <dbReference type="ARBA" id="ARBA00023242"/>
    </source>
</evidence>
<name>A0A9W9L8V0_9EURO</name>
<dbReference type="AlphaFoldDB" id="A0A9W9L8V0"/>
<dbReference type="RefSeq" id="XP_056524867.1">
    <property type="nucleotide sequence ID" value="XM_056662754.1"/>
</dbReference>
<dbReference type="PANTHER" id="PTHR47654">
    <property type="entry name" value="ZN(II)2CYS6 TRANSCRIPTION FACTOR (EUROFUNG)-RELATED"/>
    <property type="match status" value="1"/>
</dbReference>
<evidence type="ECO:0000256" key="2">
    <source>
        <dbReference type="SAM" id="MobiDB-lite"/>
    </source>
</evidence>
<proteinExistence type="predicted"/>
<dbReference type="GO" id="GO:0008270">
    <property type="term" value="F:zinc ion binding"/>
    <property type="evidence" value="ECO:0007669"/>
    <property type="project" value="InterPro"/>
</dbReference>
<reference evidence="4" key="2">
    <citation type="journal article" date="2023" name="IMA Fungus">
        <title>Comparative genomic study of the Penicillium genus elucidates a diverse pangenome and 15 lateral gene transfer events.</title>
        <authorList>
            <person name="Petersen C."/>
            <person name="Sorensen T."/>
            <person name="Nielsen M.R."/>
            <person name="Sondergaard T.E."/>
            <person name="Sorensen J.L."/>
            <person name="Fitzpatrick D.A."/>
            <person name="Frisvad J.C."/>
            <person name="Nielsen K.L."/>
        </authorList>
    </citation>
    <scope>NUCLEOTIDE SEQUENCE</scope>
    <source>
        <strain evidence="4">IBT 22155</strain>
    </source>
</reference>
<feature type="region of interest" description="Disordered" evidence="2">
    <location>
        <begin position="43"/>
        <end position="83"/>
    </location>
</feature>
<evidence type="ECO:0000313" key="4">
    <source>
        <dbReference type="EMBL" id="KAJ5143223.1"/>
    </source>
</evidence>
<comment type="caution">
    <text evidence="4">The sequence shown here is derived from an EMBL/GenBank/DDBJ whole genome shotgun (WGS) entry which is preliminary data.</text>
</comment>
<dbReference type="PANTHER" id="PTHR47654:SF3">
    <property type="entry name" value="ZN(II)2CYS6 TRANSCRIPTION FACTOR (EUROFUNG)"/>
    <property type="match status" value="1"/>
</dbReference>
<dbReference type="GeneID" id="81401924"/>
<keyword evidence="5" id="KW-1185">Reference proteome</keyword>
<sequence>MKWREREKRHIGNLHEKAQDYEAMLKELEGLIHGKSADRVRELLEKYDSKSGDSSNGRSHNGFQGQAESERSSSPSGSLEGIDQVEDDLNSSANLRATGFMGKSSDITWMRRLREETEQRGKGQPPESKFEDQSRNDRIPPHLTNYHIDDLGIDAPGPVQMYWVPPRAVADNLFEIYLHWIHPHFPIIDRSLFVIQYGDFYNDVLYPGDKWMAILNMIFAIATNYLCNSDGTSQLTHSEHLFFLARARMLSMGGDSIFQHPDLQQVQIEGLIAFHMLSTNQINRAWRISALAVRSAISLGLNKKINASNINAHSLEIRCRVWWCLFAVEHRLGSMTGRPASISIHMYSTQLPLPLEEEQFSEPSAMSIFNNSEARNMRLDMAMTSPHLRQSDRQRTQDTLVGRSWLQSLPVTPSLFFLYHSDLTVVNQEILNRVYTPENAMASWEDIKSRIRQLKDVVETWFSTLPSGLNFTSMKNEDGQTYWAKTNLAFLYHSTRILLGRPALCRRTTHGKSSDLDEFSNDMSVITLESAMHMLDLLPDEPNTLHAYRFCPWWCLLHYIMQTATVIILELSFDCFHMPGRRNDLLQCAGKSVRWLQTLSEHCIASRRAWQLCETALGQILSNTGSDAQDVPPPDQQRHDISVDPSTFVSPAYLNTTNVQNPPHEAQMVNQRSNSLDITNSLASASLSVPGMQGNSVDDAYFPQDPISGDFIRYIFPELNVEDRLPSGGQSS</sequence>
<evidence type="ECO:0000259" key="3">
    <source>
        <dbReference type="SMART" id="SM00906"/>
    </source>
</evidence>
<dbReference type="Pfam" id="PF04082">
    <property type="entry name" value="Fungal_trans"/>
    <property type="match status" value="1"/>
</dbReference>
<organism evidence="4 5">
    <name type="scientific">Penicillium bovifimosum</name>
    <dbReference type="NCBI Taxonomy" id="126998"/>
    <lineage>
        <taxon>Eukaryota</taxon>
        <taxon>Fungi</taxon>
        <taxon>Dikarya</taxon>
        <taxon>Ascomycota</taxon>
        <taxon>Pezizomycotina</taxon>
        <taxon>Eurotiomycetes</taxon>
        <taxon>Eurotiomycetidae</taxon>
        <taxon>Eurotiales</taxon>
        <taxon>Aspergillaceae</taxon>
        <taxon>Penicillium</taxon>
    </lineage>
</organism>
<reference evidence="4" key="1">
    <citation type="submission" date="2022-11" db="EMBL/GenBank/DDBJ databases">
        <authorList>
            <person name="Petersen C."/>
        </authorList>
    </citation>
    <scope>NUCLEOTIDE SEQUENCE</scope>
    <source>
        <strain evidence="4">IBT 22155</strain>
    </source>
</reference>
<keyword evidence="1" id="KW-0539">Nucleus</keyword>
<feature type="compositionally biased region" description="Basic and acidic residues" evidence="2">
    <location>
        <begin position="128"/>
        <end position="140"/>
    </location>
</feature>
<feature type="compositionally biased region" description="Polar residues" evidence="2">
    <location>
        <begin position="52"/>
        <end position="67"/>
    </location>
</feature>
<dbReference type="GO" id="GO:0003677">
    <property type="term" value="F:DNA binding"/>
    <property type="evidence" value="ECO:0007669"/>
    <property type="project" value="InterPro"/>
</dbReference>
<protein>
    <recommendedName>
        <fullName evidence="3">Xylanolytic transcriptional activator regulatory domain-containing protein</fullName>
    </recommendedName>
</protein>
<evidence type="ECO:0000313" key="5">
    <source>
        <dbReference type="Proteomes" id="UP001149079"/>
    </source>
</evidence>
<dbReference type="GO" id="GO:0006351">
    <property type="term" value="P:DNA-templated transcription"/>
    <property type="evidence" value="ECO:0007669"/>
    <property type="project" value="InterPro"/>
</dbReference>
<dbReference type="Proteomes" id="UP001149079">
    <property type="component" value="Unassembled WGS sequence"/>
</dbReference>
<dbReference type="InterPro" id="IPR053230">
    <property type="entry name" value="Trans_reg_galc"/>
</dbReference>
<dbReference type="InterPro" id="IPR007219">
    <property type="entry name" value="XnlR_reg_dom"/>
</dbReference>